<evidence type="ECO:0000256" key="3">
    <source>
        <dbReference type="ARBA" id="ARBA00022490"/>
    </source>
</evidence>
<organism evidence="8 9">
    <name type="scientific">Gadus morhua</name>
    <name type="common">Atlantic cod</name>
    <dbReference type="NCBI Taxonomy" id="8049"/>
    <lineage>
        <taxon>Eukaryota</taxon>
        <taxon>Metazoa</taxon>
        <taxon>Chordata</taxon>
        <taxon>Craniata</taxon>
        <taxon>Vertebrata</taxon>
        <taxon>Euteleostomi</taxon>
        <taxon>Actinopterygii</taxon>
        <taxon>Neopterygii</taxon>
        <taxon>Teleostei</taxon>
        <taxon>Neoteleostei</taxon>
        <taxon>Acanthomorphata</taxon>
        <taxon>Zeiogadaria</taxon>
        <taxon>Gadariae</taxon>
        <taxon>Gadiformes</taxon>
        <taxon>Gadoidei</taxon>
        <taxon>Gadidae</taxon>
        <taxon>Gadus</taxon>
    </lineage>
</organism>
<dbReference type="Ensembl" id="ENSGMOT00000040169.1">
    <property type="protein sequence ID" value="ENSGMOP00000063127.1"/>
    <property type="gene ID" value="ENSGMOG00000023757.1"/>
</dbReference>
<evidence type="ECO:0000313" key="9">
    <source>
        <dbReference type="Proteomes" id="UP000694546"/>
    </source>
</evidence>
<sequence>LLLPVSLPCFDKSTLKKSETQEKNKLPTKEEIEEEKKQAAAAEKS</sequence>
<evidence type="ECO:0000313" key="8">
    <source>
        <dbReference type="Ensembl" id="ENSGMOP00000063127.1"/>
    </source>
</evidence>
<dbReference type="Gene3D" id="1.20.5.520">
    <property type="entry name" value="Single helix bin"/>
    <property type="match status" value="1"/>
</dbReference>
<protein>
    <recommendedName>
        <fullName evidence="10">Thymosin beta</fullName>
    </recommendedName>
</protein>
<evidence type="ECO:0000256" key="2">
    <source>
        <dbReference type="ARBA" id="ARBA00009511"/>
    </source>
</evidence>
<dbReference type="GO" id="GO:0007015">
    <property type="term" value="P:actin filament organization"/>
    <property type="evidence" value="ECO:0007669"/>
    <property type="project" value="InterPro"/>
</dbReference>
<evidence type="ECO:0000256" key="5">
    <source>
        <dbReference type="ARBA" id="ARBA00023212"/>
    </source>
</evidence>
<reference evidence="8" key="2">
    <citation type="submission" date="2025-09" db="UniProtKB">
        <authorList>
            <consortium name="Ensembl"/>
        </authorList>
    </citation>
    <scope>IDENTIFICATION</scope>
</reference>
<evidence type="ECO:0000256" key="4">
    <source>
        <dbReference type="ARBA" id="ARBA00023203"/>
    </source>
</evidence>
<feature type="region of interest" description="Disordered" evidence="7">
    <location>
        <begin position="17"/>
        <end position="45"/>
    </location>
</feature>
<comment type="subcellular location">
    <subcellularLocation>
        <location evidence="1">Cytoplasm</location>
        <location evidence="1">Cytoskeleton</location>
    </subcellularLocation>
</comment>
<dbReference type="Pfam" id="PF01290">
    <property type="entry name" value="Thymosin"/>
    <property type="match status" value="1"/>
</dbReference>
<keyword evidence="5" id="KW-0206">Cytoskeleton</keyword>
<keyword evidence="9" id="KW-1185">Reference proteome</keyword>
<dbReference type="GO" id="GO:0003785">
    <property type="term" value="F:actin monomer binding"/>
    <property type="evidence" value="ECO:0007669"/>
    <property type="project" value="InterPro"/>
</dbReference>
<dbReference type="GO" id="GO:0005856">
    <property type="term" value="C:cytoskeleton"/>
    <property type="evidence" value="ECO:0007669"/>
    <property type="project" value="UniProtKB-SubCell"/>
</dbReference>
<evidence type="ECO:0000256" key="6">
    <source>
        <dbReference type="ARBA" id="ARBA00025497"/>
    </source>
</evidence>
<keyword evidence="3" id="KW-0963">Cytoplasm</keyword>
<comment type="function">
    <text evidence="6">Plays an important role in the organization of the cytoskeleton. Binds to and sequesters actin monomers (G actin) and therefore inhibits actin polymerization.</text>
</comment>
<evidence type="ECO:0008006" key="10">
    <source>
        <dbReference type="Google" id="ProtNLM"/>
    </source>
</evidence>
<evidence type="ECO:0000256" key="7">
    <source>
        <dbReference type="SAM" id="MobiDB-lite"/>
    </source>
</evidence>
<dbReference type="InterPro" id="IPR038386">
    <property type="entry name" value="Beta-thymosin_sf"/>
</dbReference>
<dbReference type="InterPro" id="IPR001152">
    <property type="entry name" value="Beta-thymosin"/>
</dbReference>
<name>A0A8C5CLF8_GADMO</name>
<dbReference type="AlphaFoldDB" id="A0A8C5CLF8"/>
<keyword evidence="4" id="KW-0009">Actin-binding</keyword>
<evidence type="ECO:0000256" key="1">
    <source>
        <dbReference type="ARBA" id="ARBA00004245"/>
    </source>
</evidence>
<reference evidence="8" key="1">
    <citation type="submission" date="2025-08" db="UniProtKB">
        <authorList>
            <consortium name="Ensembl"/>
        </authorList>
    </citation>
    <scope>IDENTIFICATION</scope>
</reference>
<proteinExistence type="inferred from homology"/>
<dbReference type="FunFam" id="1.20.5.520:FF:000001">
    <property type="entry name" value="Thymosin beta"/>
    <property type="match status" value="1"/>
</dbReference>
<comment type="similarity">
    <text evidence="2">Belongs to the thymosin beta family.</text>
</comment>
<dbReference type="Proteomes" id="UP000694546">
    <property type="component" value="Chromosome 10"/>
</dbReference>
<accession>A0A8C5CLF8</accession>